<feature type="transmembrane region" description="Helical" evidence="6">
    <location>
        <begin position="38"/>
        <end position="58"/>
    </location>
</feature>
<evidence type="ECO:0000313" key="7">
    <source>
        <dbReference type="EMBL" id="XDO96219.1"/>
    </source>
</evidence>
<comment type="similarity">
    <text evidence="2">Belongs to the TrbL/VirB6 family.</text>
</comment>
<feature type="transmembrane region" description="Helical" evidence="6">
    <location>
        <begin position="142"/>
        <end position="162"/>
    </location>
</feature>
<proteinExistence type="inferred from homology"/>
<feature type="transmembrane region" description="Helical" evidence="6">
    <location>
        <begin position="200"/>
        <end position="221"/>
    </location>
</feature>
<evidence type="ECO:0000256" key="2">
    <source>
        <dbReference type="ARBA" id="ARBA00007802"/>
    </source>
</evidence>
<keyword evidence="3 6" id="KW-0812">Transmembrane</keyword>
<dbReference type="EMBL" id="CP158375">
    <property type="protein sequence ID" value="XDO96219.1"/>
    <property type="molecule type" value="Genomic_DNA"/>
</dbReference>
<dbReference type="Pfam" id="PF04610">
    <property type="entry name" value="TrbL"/>
    <property type="match status" value="1"/>
</dbReference>
<accession>A0AB39KRE0</accession>
<evidence type="ECO:0000256" key="3">
    <source>
        <dbReference type="ARBA" id="ARBA00022692"/>
    </source>
</evidence>
<feature type="transmembrane region" description="Helical" evidence="6">
    <location>
        <begin position="168"/>
        <end position="188"/>
    </location>
</feature>
<organism evidence="7">
    <name type="scientific">Caulobacter sp. 73W</name>
    <dbReference type="NCBI Taxonomy" id="3161137"/>
    <lineage>
        <taxon>Bacteria</taxon>
        <taxon>Pseudomonadati</taxon>
        <taxon>Pseudomonadota</taxon>
        <taxon>Alphaproteobacteria</taxon>
        <taxon>Caulobacterales</taxon>
        <taxon>Caulobacteraceae</taxon>
        <taxon>Caulobacter</taxon>
    </lineage>
</organism>
<evidence type="ECO:0000256" key="6">
    <source>
        <dbReference type="SAM" id="Phobius"/>
    </source>
</evidence>
<comment type="subcellular location">
    <subcellularLocation>
        <location evidence="1">Membrane</location>
        <topology evidence="1">Multi-pass membrane protein</topology>
    </subcellularLocation>
</comment>
<dbReference type="GO" id="GO:0030255">
    <property type="term" value="P:protein secretion by the type IV secretion system"/>
    <property type="evidence" value="ECO:0007669"/>
    <property type="project" value="InterPro"/>
</dbReference>
<dbReference type="RefSeq" id="WP_369059073.1">
    <property type="nucleotide sequence ID" value="NZ_CP158375.1"/>
</dbReference>
<protein>
    <submittedName>
        <fullName evidence="7">Type IV secretion system protein</fullName>
    </submittedName>
</protein>
<evidence type="ECO:0000256" key="5">
    <source>
        <dbReference type="ARBA" id="ARBA00023136"/>
    </source>
</evidence>
<keyword evidence="5 6" id="KW-0472">Membrane</keyword>
<name>A0AB39KRE0_9CAUL</name>
<dbReference type="GO" id="GO:0016020">
    <property type="term" value="C:membrane"/>
    <property type="evidence" value="ECO:0007669"/>
    <property type="project" value="UniProtKB-SubCell"/>
</dbReference>
<evidence type="ECO:0000256" key="4">
    <source>
        <dbReference type="ARBA" id="ARBA00022989"/>
    </source>
</evidence>
<sequence>METKYTVFTQAYGTVGGRLDGFLGETVGNVIAQVAGPLRLALVLYVILYGFAILRGAINEPLMDFAVRSIKLTIIYLLATTQAYSHFVTDPIFHTLPDALAEAVGGAPTQDAGGSFDRFIGQTAWMADRITEQAEPWELMDWLMATAVWISGALAAALGFGIVLVAKVALALLIALGPIFIGLALFEATRRWFFGWLSQAVNYLILFALIFAVFQLVLAMVADQWETLQAQDAMAAGFAFIALSLLGSIFFLQTPTLAAGIAGGASLGIRDFFGAGSIATRAVSGRWRR</sequence>
<gene>
    <name evidence="7" type="ORF">ABOZ73_15775</name>
</gene>
<dbReference type="InterPro" id="IPR007688">
    <property type="entry name" value="Conjugal_tfr_TrbL/VirB6"/>
</dbReference>
<feature type="transmembrane region" description="Helical" evidence="6">
    <location>
        <begin position="233"/>
        <end position="252"/>
    </location>
</feature>
<evidence type="ECO:0000256" key="1">
    <source>
        <dbReference type="ARBA" id="ARBA00004141"/>
    </source>
</evidence>
<reference evidence="7" key="1">
    <citation type="submission" date="2024-06" db="EMBL/GenBank/DDBJ databases">
        <title>Caulobacter inopinatus, sp. nov.</title>
        <authorList>
            <person name="Donachie S.P."/>
        </authorList>
    </citation>
    <scope>NUCLEOTIDE SEQUENCE</scope>
    <source>
        <strain evidence="7">73W</strain>
    </source>
</reference>
<dbReference type="AlphaFoldDB" id="A0AB39KRE0"/>
<keyword evidence="4 6" id="KW-1133">Transmembrane helix</keyword>